<reference evidence="1" key="1">
    <citation type="journal article" date="2019" name="bioRxiv">
        <title>The Genome of the Zebra Mussel, Dreissena polymorpha: A Resource for Invasive Species Research.</title>
        <authorList>
            <person name="McCartney M.A."/>
            <person name="Auch B."/>
            <person name="Kono T."/>
            <person name="Mallez S."/>
            <person name="Zhang Y."/>
            <person name="Obille A."/>
            <person name="Becker A."/>
            <person name="Abrahante J.E."/>
            <person name="Garbe J."/>
            <person name="Badalamenti J.P."/>
            <person name="Herman A."/>
            <person name="Mangelson H."/>
            <person name="Liachko I."/>
            <person name="Sullivan S."/>
            <person name="Sone E.D."/>
            <person name="Koren S."/>
            <person name="Silverstein K.A.T."/>
            <person name="Beckman K.B."/>
            <person name="Gohl D.M."/>
        </authorList>
    </citation>
    <scope>NUCLEOTIDE SEQUENCE</scope>
    <source>
        <strain evidence="1">Duluth1</strain>
        <tissue evidence="1">Whole animal</tissue>
    </source>
</reference>
<reference evidence="1" key="2">
    <citation type="submission" date="2020-11" db="EMBL/GenBank/DDBJ databases">
        <authorList>
            <person name="McCartney M.A."/>
            <person name="Auch B."/>
            <person name="Kono T."/>
            <person name="Mallez S."/>
            <person name="Becker A."/>
            <person name="Gohl D.M."/>
            <person name="Silverstein K.A.T."/>
            <person name="Koren S."/>
            <person name="Bechman K.B."/>
            <person name="Herman A."/>
            <person name="Abrahante J.E."/>
            <person name="Garbe J."/>
        </authorList>
    </citation>
    <scope>NUCLEOTIDE SEQUENCE</scope>
    <source>
        <strain evidence="1">Duluth1</strain>
        <tissue evidence="1">Whole animal</tissue>
    </source>
</reference>
<sequence length="114" mass="13382">MKVPFTDELLVSAASARQKYEQALETQRQQKATDQQLLIRRAVVEEIETFKKQKKNKLTLMWSMHLEMTADKLLEKAETTEKIQFVAEANGLRRSAKEKRKLLPNLQRQLKRVN</sequence>
<protein>
    <submittedName>
        <fullName evidence="1">Uncharacterized protein</fullName>
    </submittedName>
</protein>
<accession>A0A9D4RFX6</accession>
<keyword evidence="2" id="KW-1185">Reference proteome</keyword>
<organism evidence="1 2">
    <name type="scientific">Dreissena polymorpha</name>
    <name type="common">Zebra mussel</name>
    <name type="synonym">Mytilus polymorpha</name>
    <dbReference type="NCBI Taxonomy" id="45954"/>
    <lineage>
        <taxon>Eukaryota</taxon>
        <taxon>Metazoa</taxon>
        <taxon>Spiralia</taxon>
        <taxon>Lophotrochozoa</taxon>
        <taxon>Mollusca</taxon>
        <taxon>Bivalvia</taxon>
        <taxon>Autobranchia</taxon>
        <taxon>Heteroconchia</taxon>
        <taxon>Euheterodonta</taxon>
        <taxon>Imparidentia</taxon>
        <taxon>Neoheterodontei</taxon>
        <taxon>Myida</taxon>
        <taxon>Dreissenoidea</taxon>
        <taxon>Dreissenidae</taxon>
        <taxon>Dreissena</taxon>
    </lineage>
</organism>
<gene>
    <name evidence="1" type="ORF">DPMN_027869</name>
</gene>
<dbReference type="EMBL" id="JAIWYP010000002">
    <property type="protein sequence ID" value="KAH3864840.1"/>
    <property type="molecule type" value="Genomic_DNA"/>
</dbReference>
<dbReference type="Proteomes" id="UP000828390">
    <property type="component" value="Unassembled WGS sequence"/>
</dbReference>
<evidence type="ECO:0000313" key="1">
    <source>
        <dbReference type="EMBL" id="KAH3864840.1"/>
    </source>
</evidence>
<proteinExistence type="predicted"/>
<evidence type="ECO:0000313" key="2">
    <source>
        <dbReference type="Proteomes" id="UP000828390"/>
    </source>
</evidence>
<dbReference type="AlphaFoldDB" id="A0A9D4RFX6"/>
<comment type="caution">
    <text evidence="1">The sequence shown here is derived from an EMBL/GenBank/DDBJ whole genome shotgun (WGS) entry which is preliminary data.</text>
</comment>
<name>A0A9D4RFX6_DREPO</name>